<dbReference type="OrthoDB" id="9775296at2"/>
<keyword evidence="2" id="KW-0560">Oxidoreductase</keyword>
<dbReference type="PRINTS" id="PR00081">
    <property type="entry name" value="GDHRDH"/>
</dbReference>
<comment type="similarity">
    <text evidence="1 3">Belongs to the short-chain dehydrogenases/reductases (SDR) family.</text>
</comment>
<dbReference type="eggNOG" id="COG4221">
    <property type="taxonomic scope" value="Bacteria"/>
</dbReference>
<dbReference type="PROSITE" id="PS00061">
    <property type="entry name" value="ADH_SHORT"/>
    <property type="match status" value="1"/>
</dbReference>
<dbReference type="RefSeq" id="WP_013387662.1">
    <property type="nucleotide sequence ID" value="NC_014632.1"/>
</dbReference>
<dbReference type="EMBL" id="CP002281">
    <property type="protein sequence ID" value="ADO82995.1"/>
    <property type="molecule type" value="Genomic_DNA"/>
</dbReference>
<dbReference type="GO" id="GO:0016616">
    <property type="term" value="F:oxidoreductase activity, acting on the CH-OH group of donors, NAD or NADP as acceptor"/>
    <property type="evidence" value="ECO:0007669"/>
    <property type="project" value="UniProtKB-ARBA"/>
</dbReference>
<evidence type="ECO:0000256" key="3">
    <source>
        <dbReference type="RuleBase" id="RU000363"/>
    </source>
</evidence>
<evidence type="ECO:0000313" key="4">
    <source>
        <dbReference type="EMBL" id="ADO82995.1"/>
    </source>
</evidence>
<dbReference type="STRING" id="572544.Ilyop_1214"/>
<dbReference type="Gene3D" id="3.40.50.720">
    <property type="entry name" value="NAD(P)-binding Rossmann-like Domain"/>
    <property type="match status" value="1"/>
</dbReference>
<dbReference type="KEGG" id="ipo:Ilyop_1214"/>
<dbReference type="Pfam" id="PF00106">
    <property type="entry name" value="adh_short"/>
    <property type="match status" value="1"/>
</dbReference>
<dbReference type="PANTHER" id="PTHR42901:SF1">
    <property type="entry name" value="ALCOHOL DEHYDROGENASE"/>
    <property type="match status" value="1"/>
</dbReference>
<dbReference type="Proteomes" id="UP000006875">
    <property type="component" value="Chromosome"/>
</dbReference>
<protein>
    <submittedName>
        <fullName evidence="4">Short-chain dehydrogenase/reductase SDR</fullName>
    </submittedName>
</protein>
<dbReference type="AlphaFoldDB" id="E3H8L3"/>
<dbReference type="PANTHER" id="PTHR42901">
    <property type="entry name" value="ALCOHOL DEHYDROGENASE"/>
    <property type="match status" value="1"/>
</dbReference>
<dbReference type="SUPFAM" id="SSF51735">
    <property type="entry name" value="NAD(P)-binding Rossmann-fold domains"/>
    <property type="match status" value="1"/>
</dbReference>
<name>E3H8L3_ILYPC</name>
<sequence length="258" mass="28534">MNRISKKMVFITGATSGIGRATAMAYAKMGANLILAGRNIEILKEIKAKLHEWYDIKVYVLKFDVRDLEKIKDEVNNLPEEFKKIDILINNAGLALGLNKIHESSFDSFDTIMDTNVKGLLYITRIVVPYMLEHSPEGHIVNIASTAAQAAYSGGGVYCASKAAVKMLSDGMRIDLVDTPVRVTTINPGMVETNFSITRFDGDKKRADKVYEGIEPLAAEDVADTIIYATNLPLNVQICELTLTSNHQADGRTSYRKK</sequence>
<dbReference type="FunFam" id="3.40.50.720:FF:000047">
    <property type="entry name" value="NADP-dependent L-serine/L-allo-threonine dehydrogenase"/>
    <property type="match status" value="1"/>
</dbReference>
<gene>
    <name evidence="4" type="ordered locus">Ilyop_1214</name>
</gene>
<evidence type="ECO:0000256" key="1">
    <source>
        <dbReference type="ARBA" id="ARBA00006484"/>
    </source>
</evidence>
<proteinExistence type="inferred from homology"/>
<accession>E3H8L3</accession>
<keyword evidence="5" id="KW-1185">Reference proteome</keyword>
<dbReference type="InterPro" id="IPR020904">
    <property type="entry name" value="Sc_DH/Rdtase_CS"/>
</dbReference>
<evidence type="ECO:0000256" key="2">
    <source>
        <dbReference type="ARBA" id="ARBA00023002"/>
    </source>
</evidence>
<organism evidence="4 5">
    <name type="scientific">Ilyobacter polytropus (strain ATCC 51220 / DSM 2926 / LMG 16218 / CuHBu1)</name>
    <dbReference type="NCBI Taxonomy" id="572544"/>
    <lineage>
        <taxon>Bacteria</taxon>
        <taxon>Fusobacteriati</taxon>
        <taxon>Fusobacteriota</taxon>
        <taxon>Fusobacteriia</taxon>
        <taxon>Fusobacteriales</taxon>
        <taxon>Fusobacteriaceae</taxon>
        <taxon>Ilyobacter</taxon>
    </lineage>
</organism>
<dbReference type="InterPro" id="IPR002347">
    <property type="entry name" value="SDR_fam"/>
</dbReference>
<reference evidence="4 5" key="1">
    <citation type="journal article" date="2010" name="Stand. Genomic Sci.">
        <title>Complete genome sequence of Ilyobacter polytropus type strain (CuHbu1).</title>
        <authorList>
            <person name="Sikorski J."/>
            <person name="Chertkov O."/>
            <person name="Lapidus A."/>
            <person name="Nolan M."/>
            <person name="Lucas S."/>
            <person name="Del Rio T.G."/>
            <person name="Tice H."/>
            <person name="Cheng J.F."/>
            <person name="Tapia R."/>
            <person name="Han C."/>
            <person name="Goodwin L."/>
            <person name="Pitluck S."/>
            <person name="Liolios K."/>
            <person name="Ivanova N."/>
            <person name="Mavromatis K."/>
            <person name="Mikhailova N."/>
            <person name="Pati A."/>
            <person name="Chen A."/>
            <person name="Palaniappan K."/>
            <person name="Land M."/>
            <person name="Hauser L."/>
            <person name="Chang Y.J."/>
            <person name="Jeffries C.D."/>
            <person name="Brambilla E."/>
            <person name="Yasawong M."/>
            <person name="Rohde M."/>
            <person name="Pukall R."/>
            <person name="Spring S."/>
            <person name="Goker M."/>
            <person name="Woyke T."/>
            <person name="Bristow J."/>
            <person name="Eisen J.A."/>
            <person name="Markowitz V."/>
            <person name="Hugenholtz P."/>
            <person name="Kyrpides N.C."/>
            <person name="Klenk H.P."/>
        </authorList>
    </citation>
    <scope>NUCLEOTIDE SEQUENCE [LARGE SCALE GENOMIC DNA]</scope>
    <source>
        <strain evidence="5">ATCC 51220 / DSM 2926 / LMG 16218 / CuHBu1</strain>
    </source>
</reference>
<dbReference type="HOGENOM" id="CLU_010194_2_10_0"/>
<dbReference type="InterPro" id="IPR036291">
    <property type="entry name" value="NAD(P)-bd_dom_sf"/>
</dbReference>
<dbReference type="PRINTS" id="PR00080">
    <property type="entry name" value="SDRFAMILY"/>
</dbReference>
<evidence type="ECO:0000313" key="5">
    <source>
        <dbReference type="Proteomes" id="UP000006875"/>
    </source>
</evidence>